<dbReference type="Gene3D" id="1.10.357.10">
    <property type="entry name" value="Tetracycline Repressor, domain 2"/>
    <property type="match status" value="1"/>
</dbReference>
<evidence type="ECO:0000256" key="2">
    <source>
        <dbReference type="ARBA" id="ARBA00023125"/>
    </source>
</evidence>
<dbReference type="PRINTS" id="PR00455">
    <property type="entry name" value="HTHTETR"/>
</dbReference>
<dbReference type="EMBL" id="BMLT01000006">
    <property type="protein sequence ID" value="GGO83516.1"/>
    <property type="molecule type" value="Genomic_DNA"/>
</dbReference>
<evidence type="ECO:0000259" key="5">
    <source>
        <dbReference type="PROSITE" id="PS50977"/>
    </source>
</evidence>
<dbReference type="FunFam" id="1.10.10.60:FF:000141">
    <property type="entry name" value="TetR family transcriptional regulator"/>
    <property type="match status" value="1"/>
</dbReference>
<evidence type="ECO:0000313" key="7">
    <source>
        <dbReference type="Proteomes" id="UP000599578"/>
    </source>
</evidence>
<protein>
    <submittedName>
        <fullName evidence="6">TetR family transcriptional regulator</fullName>
    </submittedName>
</protein>
<proteinExistence type="predicted"/>
<dbReference type="AlphaFoldDB" id="A0A918DU97"/>
<dbReference type="GO" id="GO:0000976">
    <property type="term" value="F:transcription cis-regulatory region binding"/>
    <property type="evidence" value="ECO:0007669"/>
    <property type="project" value="TreeGrafter"/>
</dbReference>
<dbReference type="InterPro" id="IPR001647">
    <property type="entry name" value="HTH_TetR"/>
</dbReference>
<evidence type="ECO:0000256" key="1">
    <source>
        <dbReference type="ARBA" id="ARBA00023015"/>
    </source>
</evidence>
<dbReference type="GO" id="GO:0003700">
    <property type="term" value="F:DNA-binding transcription factor activity"/>
    <property type="evidence" value="ECO:0007669"/>
    <property type="project" value="TreeGrafter"/>
</dbReference>
<sequence length="202" mass="22699">MTKARSKSEEKGIRILDSAVELFTEQGFASTSMDQIAKRAGVSKQTVYSHHGSKEELFVAAVGCKCTFHQMTQEEFEPGPDLRAQLLNIAQNFAALVTSREAIQVARTCTSEAETYPELSRLFFEAGPDRVISRLSRLLAEFDRNGELCIPEPRFAAVQLLKMVEGEQQIRLNLNVEGLMPEAEYRRYVTQCVDAFLRAYAP</sequence>
<comment type="caution">
    <text evidence="6">The sequence shown here is derived from an EMBL/GenBank/DDBJ whole genome shotgun (WGS) entry which is preliminary data.</text>
</comment>
<dbReference type="SUPFAM" id="SSF48498">
    <property type="entry name" value="Tetracyclin repressor-like, C-terminal domain"/>
    <property type="match status" value="1"/>
</dbReference>
<dbReference type="InterPro" id="IPR036271">
    <property type="entry name" value="Tet_transcr_reg_TetR-rel_C_sf"/>
</dbReference>
<dbReference type="PROSITE" id="PS50977">
    <property type="entry name" value="HTH_TETR_2"/>
    <property type="match status" value="1"/>
</dbReference>
<gene>
    <name evidence="6" type="ORF">GCM10011348_27480</name>
</gene>
<keyword evidence="3" id="KW-0804">Transcription</keyword>
<reference evidence="6 7" key="1">
    <citation type="journal article" date="2014" name="Int. J. Syst. Evol. Microbiol.">
        <title>Complete genome sequence of Corynebacterium casei LMG S-19264T (=DSM 44701T), isolated from a smear-ripened cheese.</title>
        <authorList>
            <consortium name="US DOE Joint Genome Institute (JGI-PGF)"/>
            <person name="Walter F."/>
            <person name="Albersmeier A."/>
            <person name="Kalinowski J."/>
            <person name="Ruckert C."/>
        </authorList>
    </citation>
    <scope>NUCLEOTIDE SEQUENCE [LARGE SCALE GENOMIC DNA]</scope>
    <source>
        <strain evidence="6 7">CGMCC 1.7286</strain>
    </source>
</reference>
<dbReference type="InterPro" id="IPR039536">
    <property type="entry name" value="TetR_C_Proteobacteria"/>
</dbReference>
<keyword evidence="7" id="KW-1185">Reference proteome</keyword>
<feature type="domain" description="HTH tetR-type" evidence="5">
    <location>
        <begin position="9"/>
        <end position="69"/>
    </location>
</feature>
<dbReference type="Pfam" id="PF14246">
    <property type="entry name" value="TetR_C_7"/>
    <property type="match status" value="1"/>
</dbReference>
<evidence type="ECO:0000313" key="6">
    <source>
        <dbReference type="EMBL" id="GGO83516.1"/>
    </source>
</evidence>
<dbReference type="Gene3D" id="1.10.10.60">
    <property type="entry name" value="Homeodomain-like"/>
    <property type="match status" value="1"/>
</dbReference>
<dbReference type="Proteomes" id="UP000599578">
    <property type="component" value="Unassembled WGS sequence"/>
</dbReference>
<feature type="DNA-binding region" description="H-T-H motif" evidence="4">
    <location>
        <begin position="32"/>
        <end position="51"/>
    </location>
</feature>
<dbReference type="InterPro" id="IPR009057">
    <property type="entry name" value="Homeodomain-like_sf"/>
</dbReference>
<dbReference type="Pfam" id="PF00440">
    <property type="entry name" value="TetR_N"/>
    <property type="match status" value="1"/>
</dbReference>
<evidence type="ECO:0000256" key="3">
    <source>
        <dbReference type="ARBA" id="ARBA00023163"/>
    </source>
</evidence>
<keyword evidence="1" id="KW-0805">Transcription regulation</keyword>
<evidence type="ECO:0000256" key="4">
    <source>
        <dbReference type="PROSITE-ProRule" id="PRU00335"/>
    </source>
</evidence>
<dbReference type="RefSeq" id="WP_188861179.1">
    <property type="nucleotide sequence ID" value="NZ_BMLT01000006.1"/>
</dbReference>
<dbReference type="PANTHER" id="PTHR30055:SF146">
    <property type="entry name" value="HTH-TYPE TRANSCRIPTIONAL DUAL REGULATOR CECR"/>
    <property type="match status" value="1"/>
</dbReference>
<dbReference type="InterPro" id="IPR050109">
    <property type="entry name" value="HTH-type_TetR-like_transc_reg"/>
</dbReference>
<dbReference type="SUPFAM" id="SSF46689">
    <property type="entry name" value="Homeodomain-like"/>
    <property type="match status" value="1"/>
</dbReference>
<dbReference type="PANTHER" id="PTHR30055">
    <property type="entry name" value="HTH-TYPE TRANSCRIPTIONAL REGULATOR RUTR"/>
    <property type="match status" value="1"/>
</dbReference>
<keyword evidence="2 4" id="KW-0238">DNA-binding</keyword>
<organism evidence="6 7">
    <name type="scientific">Marinobacterium nitratireducens</name>
    <dbReference type="NCBI Taxonomy" id="518897"/>
    <lineage>
        <taxon>Bacteria</taxon>
        <taxon>Pseudomonadati</taxon>
        <taxon>Pseudomonadota</taxon>
        <taxon>Gammaproteobacteria</taxon>
        <taxon>Oceanospirillales</taxon>
        <taxon>Oceanospirillaceae</taxon>
        <taxon>Marinobacterium</taxon>
    </lineage>
</organism>
<accession>A0A918DU97</accession>
<name>A0A918DU97_9GAMM</name>